<evidence type="ECO:0000256" key="5">
    <source>
        <dbReference type="SAM" id="MobiDB-lite"/>
    </source>
</evidence>
<dbReference type="SMART" id="SM00827">
    <property type="entry name" value="PKS_AT"/>
    <property type="match status" value="1"/>
</dbReference>
<reference evidence="7 8" key="1">
    <citation type="submission" date="2024-06" db="EMBL/GenBank/DDBJ databases">
        <title>The Natural Products Discovery Center: Release of the First 8490 Sequenced Strains for Exploring Actinobacteria Biosynthetic Diversity.</title>
        <authorList>
            <person name="Kalkreuter E."/>
            <person name="Kautsar S.A."/>
            <person name="Yang D."/>
            <person name="Bader C.D."/>
            <person name="Teijaro C.N."/>
            <person name="Fluegel L."/>
            <person name="Davis C.M."/>
            <person name="Simpson J.R."/>
            <person name="Lauterbach L."/>
            <person name="Steele A.D."/>
            <person name="Gui C."/>
            <person name="Meng S."/>
            <person name="Li G."/>
            <person name="Viehrig K."/>
            <person name="Ye F."/>
            <person name="Su P."/>
            <person name="Kiefer A.F."/>
            <person name="Nichols A."/>
            <person name="Cepeda A.J."/>
            <person name="Yan W."/>
            <person name="Fan B."/>
            <person name="Jiang Y."/>
            <person name="Adhikari A."/>
            <person name="Zheng C.-J."/>
            <person name="Schuster L."/>
            <person name="Cowan T.M."/>
            <person name="Smanski M.J."/>
            <person name="Chevrette M.G."/>
            <person name="De Carvalho L.P.S."/>
            <person name="Shen B."/>
        </authorList>
    </citation>
    <scope>NUCLEOTIDE SEQUENCE [LARGE SCALE GENOMIC DNA]</scope>
    <source>
        <strain evidence="7 8">NPDC033843</strain>
    </source>
</reference>
<dbReference type="Gene3D" id="3.40.47.10">
    <property type="match status" value="1"/>
</dbReference>
<comment type="caution">
    <text evidence="7">The sequence shown here is derived from an EMBL/GenBank/DDBJ whole genome shotgun (WGS) entry which is preliminary data.</text>
</comment>
<evidence type="ECO:0000256" key="3">
    <source>
        <dbReference type="ARBA" id="ARBA00022679"/>
    </source>
</evidence>
<dbReference type="InterPro" id="IPR016035">
    <property type="entry name" value="Acyl_Trfase/lysoPLipase"/>
</dbReference>
<dbReference type="PROSITE" id="PS00606">
    <property type="entry name" value="KS3_1"/>
    <property type="match status" value="1"/>
</dbReference>
<sequence length="1180" mass="123485">MPSSGTGPERLDIAIIGLSALLPGAAGPDEFWRNVVTGRDLMRDVPPTHWNPDDHHDPDPAVQDKTYARRGAFLDPVEFDPLAFGIPPNQIEATDTTQLLSLLLVRRLLDDIADGDPARLSGDRTGVVIGTSVLPLLAQMGTRLGRPAWLRGMREAGIDPDTAERAADLISGRFTPWQEATFPGLLSNVVPGRIANRFDLRGPNYAVDAACASALGALSAAVGELALGRCDMVITGGVDTFNDPLMYVCFSKTPALSRTGDCRPFAASADGTMLGEGLVLFALKRLADAEADGDRIHAVLRGIGSSSDGKGSAVYAPVSTGQARALRRAYEQAGYGPETVELVEGHGTGTLAGDAAEFGGLAQVFGEAGRKDTGWCALGSVKSQIGHTKAAAGAVGLLKAVLALRHRTYPPTIKVDRPNPQLPLAGSPFYLNTELRPWVHAPGTPRRASVSSFGFGGSNFHATVEEYAPEDGPRSPAPRVRTARTELFLCSAPSAAEVADRLRTAAAATDAPAALAHRSQREFRSDAPYRLMVTAPDGAELRRRLLAAAERVCAAPQQSFHLPDGTRYACTPARTAPTAFLFSGQGSQYVGMGAGLALDCPIAMDTWDSLADWRPEGAEPLHRVVFPPPAHTERERDAQRDRLTATEWAQPALAAQCLAQLAVLAETGVRPDCAAGHSFGELVALHTAGVLTATELLSLARSRGELLRDAATAPGGMTAVQCGHSQARAVLDRHRLPEVWLANDNAPDQVVVSGTLDGLARAERAFGAAGISVRRLVTAGAFHTPLVATAVPRFREVLAQTPLRAPRLDVYSNARADVYPADTEVIADRLAEHLVSPVRFTEQIDALYARGVRTFVEIGAGGVLTGLVGRILGDREHLAVCLDRPGENGFTTLQTALGALAVHGVPVDFGPLWRDVRPPADSPAGREQKPERTKKSMTVQITGANYPPQAPAVPAVQAAAPPAAWTDPMREAQRRLAESTAALQQAVAGCLQALEAATAVQYALQQGQPGTAWTPPPPAPGPWSPPGPPAWMPGPSGWVPGPSTWTPWAPAQAWPPPPVTTPWPPAPAQAPAPVTWPPQPADVAWSQAPAPAAPPMGSVPSGPATPVAPAVVAAVPAAAPETMRPAPVAWSQAPAPAAPPTGSVSPGPTTPVAPAVVAAVPAAAPETMRPAPVAWSQAPA</sequence>
<dbReference type="InterPro" id="IPR020841">
    <property type="entry name" value="PKS_Beta-ketoAc_synthase_dom"/>
</dbReference>
<dbReference type="Pfam" id="PF00109">
    <property type="entry name" value="ketoacyl-synt"/>
    <property type="match status" value="1"/>
</dbReference>
<feature type="region of interest" description="Disordered" evidence="5">
    <location>
        <begin position="1130"/>
        <end position="1150"/>
    </location>
</feature>
<dbReference type="PROSITE" id="PS52004">
    <property type="entry name" value="KS3_2"/>
    <property type="match status" value="1"/>
</dbReference>
<gene>
    <name evidence="7" type="ORF">AB0E89_22145</name>
</gene>
<evidence type="ECO:0000256" key="2">
    <source>
        <dbReference type="ARBA" id="ARBA00022553"/>
    </source>
</evidence>
<dbReference type="InterPro" id="IPR014030">
    <property type="entry name" value="Ketoacyl_synth_N"/>
</dbReference>
<dbReference type="EMBL" id="JBEZVE010000011">
    <property type="protein sequence ID" value="MEU3783215.1"/>
    <property type="molecule type" value="Genomic_DNA"/>
</dbReference>
<dbReference type="InterPro" id="IPR016039">
    <property type="entry name" value="Thiolase-like"/>
</dbReference>
<dbReference type="PRINTS" id="PR01217">
    <property type="entry name" value="PRICHEXTENSN"/>
</dbReference>
<dbReference type="RefSeq" id="WP_361704217.1">
    <property type="nucleotide sequence ID" value="NZ_JBEZVE010000011.1"/>
</dbReference>
<dbReference type="SUPFAM" id="SSF53901">
    <property type="entry name" value="Thiolase-like"/>
    <property type="match status" value="1"/>
</dbReference>
<evidence type="ECO:0000259" key="6">
    <source>
        <dbReference type="PROSITE" id="PS52004"/>
    </source>
</evidence>
<feature type="compositionally biased region" description="Basic and acidic residues" evidence="5">
    <location>
        <begin position="916"/>
        <end position="934"/>
    </location>
</feature>
<dbReference type="InterPro" id="IPR001227">
    <property type="entry name" value="Ac_transferase_dom_sf"/>
</dbReference>
<accession>A0ABV2ZL58</accession>
<keyword evidence="3" id="KW-0808">Transferase</keyword>
<protein>
    <submittedName>
        <fullName evidence="7">Beta-ketoacyl synthase N-terminal-like domain-containing protein</fullName>
    </submittedName>
</protein>
<organism evidence="7 8">
    <name type="scientific">Streptomyces sp. 900129855</name>
    <dbReference type="NCBI Taxonomy" id="3155129"/>
    <lineage>
        <taxon>Bacteria</taxon>
        <taxon>Bacillati</taxon>
        <taxon>Actinomycetota</taxon>
        <taxon>Actinomycetes</taxon>
        <taxon>Kitasatosporales</taxon>
        <taxon>Streptomycetaceae</taxon>
        <taxon>Streptomyces</taxon>
    </lineage>
</organism>
<dbReference type="Pfam" id="PF16197">
    <property type="entry name" value="KAsynt_C_assoc"/>
    <property type="match status" value="1"/>
</dbReference>
<dbReference type="InterPro" id="IPR014043">
    <property type="entry name" value="Acyl_transferase_dom"/>
</dbReference>
<feature type="non-terminal residue" evidence="7">
    <location>
        <position position="1180"/>
    </location>
</feature>
<keyword evidence="4" id="KW-0012">Acyltransferase</keyword>
<dbReference type="Gene3D" id="3.40.366.10">
    <property type="entry name" value="Malonyl-Coenzyme A Acyl Carrier Protein, domain 2"/>
    <property type="match status" value="1"/>
</dbReference>
<dbReference type="Pfam" id="PF00698">
    <property type="entry name" value="Acyl_transf_1"/>
    <property type="match status" value="1"/>
</dbReference>
<dbReference type="InterPro" id="IPR018201">
    <property type="entry name" value="Ketoacyl_synth_AS"/>
</dbReference>
<dbReference type="Pfam" id="PF02801">
    <property type="entry name" value="Ketoacyl-synt_C"/>
    <property type="match status" value="1"/>
</dbReference>
<dbReference type="PANTHER" id="PTHR43074">
    <property type="entry name" value="OMEGA-3 POLYUNSATURATED FATTY ACID SYNTHASE PFAB-RELATED"/>
    <property type="match status" value="1"/>
</dbReference>
<keyword evidence="2" id="KW-0597">Phosphoprotein</keyword>
<evidence type="ECO:0000256" key="1">
    <source>
        <dbReference type="ARBA" id="ARBA00022450"/>
    </source>
</evidence>
<dbReference type="Gene3D" id="3.30.70.250">
    <property type="entry name" value="Malonyl-CoA ACP transacylase, ACP-binding"/>
    <property type="match status" value="1"/>
</dbReference>
<dbReference type="InterPro" id="IPR014031">
    <property type="entry name" value="Ketoacyl_synth_C"/>
</dbReference>
<dbReference type="PANTHER" id="PTHR43074:SF1">
    <property type="entry name" value="BETA-KETOACYL SYNTHASE FAMILY PROTEIN-RELATED"/>
    <property type="match status" value="1"/>
</dbReference>
<feature type="domain" description="Ketosynthase family 3 (KS3)" evidence="6">
    <location>
        <begin position="10"/>
        <end position="466"/>
    </location>
</feature>
<dbReference type="CDD" id="cd00833">
    <property type="entry name" value="PKS"/>
    <property type="match status" value="1"/>
</dbReference>
<evidence type="ECO:0000313" key="7">
    <source>
        <dbReference type="EMBL" id="MEU3783215.1"/>
    </source>
</evidence>
<dbReference type="SUPFAM" id="SSF52151">
    <property type="entry name" value="FabD/lysophospholipase-like"/>
    <property type="match status" value="1"/>
</dbReference>
<keyword evidence="1" id="KW-0596">Phosphopantetheine</keyword>
<dbReference type="SUPFAM" id="SSF55048">
    <property type="entry name" value="Probable ACP-binding domain of malonyl-CoA ACP transacylase"/>
    <property type="match status" value="1"/>
</dbReference>
<keyword evidence="8" id="KW-1185">Reference proteome</keyword>
<name>A0ABV2ZL58_9ACTN</name>
<evidence type="ECO:0000256" key="4">
    <source>
        <dbReference type="ARBA" id="ARBA00023315"/>
    </source>
</evidence>
<proteinExistence type="predicted"/>
<dbReference type="InterPro" id="IPR032821">
    <property type="entry name" value="PKS_assoc"/>
</dbReference>
<dbReference type="Proteomes" id="UP001550739">
    <property type="component" value="Unassembled WGS sequence"/>
</dbReference>
<evidence type="ECO:0000313" key="8">
    <source>
        <dbReference type="Proteomes" id="UP001550739"/>
    </source>
</evidence>
<dbReference type="SMART" id="SM00825">
    <property type="entry name" value="PKS_KS"/>
    <property type="match status" value="1"/>
</dbReference>
<feature type="region of interest" description="Disordered" evidence="5">
    <location>
        <begin position="916"/>
        <end position="935"/>
    </location>
</feature>
<dbReference type="InterPro" id="IPR016036">
    <property type="entry name" value="Malonyl_transacylase_ACP-bd"/>
</dbReference>
<dbReference type="InterPro" id="IPR052568">
    <property type="entry name" value="PKS-FAS_Synthase"/>
</dbReference>